<keyword evidence="2" id="KW-0812">Transmembrane</keyword>
<accession>A0AAD9JUI2</accession>
<feature type="coiled-coil region" evidence="1">
    <location>
        <begin position="50"/>
        <end position="77"/>
    </location>
</feature>
<dbReference type="EMBL" id="JAODUP010000154">
    <property type="protein sequence ID" value="KAK2159362.1"/>
    <property type="molecule type" value="Genomic_DNA"/>
</dbReference>
<keyword evidence="1" id="KW-0175">Coiled coil</keyword>
<organism evidence="3 4">
    <name type="scientific">Paralvinella palmiformis</name>
    <dbReference type="NCBI Taxonomy" id="53620"/>
    <lineage>
        <taxon>Eukaryota</taxon>
        <taxon>Metazoa</taxon>
        <taxon>Spiralia</taxon>
        <taxon>Lophotrochozoa</taxon>
        <taxon>Annelida</taxon>
        <taxon>Polychaeta</taxon>
        <taxon>Sedentaria</taxon>
        <taxon>Canalipalpata</taxon>
        <taxon>Terebellida</taxon>
        <taxon>Terebelliformia</taxon>
        <taxon>Alvinellidae</taxon>
        <taxon>Paralvinella</taxon>
    </lineage>
</organism>
<name>A0AAD9JUI2_9ANNE</name>
<sequence>MALSRLKKMEDELQTLRIYYSLSQEANLRDQFHNTLETYQDQIKNRDSVMDQAYKENNQLLAQLKAALADKAQLEMELIYTVTLVLTFHGIALVISVTPKWLRPELRVVDHLAAGRQLVYIGGRL</sequence>
<evidence type="ECO:0000313" key="3">
    <source>
        <dbReference type="EMBL" id="KAK2159362.1"/>
    </source>
</evidence>
<gene>
    <name evidence="3" type="ORF">LSH36_154g05034</name>
</gene>
<proteinExistence type="predicted"/>
<evidence type="ECO:0000256" key="2">
    <source>
        <dbReference type="SAM" id="Phobius"/>
    </source>
</evidence>
<comment type="caution">
    <text evidence="3">The sequence shown here is derived from an EMBL/GenBank/DDBJ whole genome shotgun (WGS) entry which is preliminary data.</text>
</comment>
<evidence type="ECO:0000313" key="4">
    <source>
        <dbReference type="Proteomes" id="UP001208570"/>
    </source>
</evidence>
<feature type="transmembrane region" description="Helical" evidence="2">
    <location>
        <begin position="78"/>
        <end position="97"/>
    </location>
</feature>
<dbReference type="Proteomes" id="UP001208570">
    <property type="component" value="Unassembled WGS sequence"/>
</dbReference>
<keyword evidence="4" id="KW-1185">Reference proteome</keyword>
<reference evidence="3" key="1">
    <citation type="journal article" date="2023" name="Mol. Biol. Evol.">
        <title>Third-Generation Sequencing Reveals the Adaptive Role of the Epigenome in Three Deep-Sea Polychaetes.</title>
        <authorList>
            <person name="Perez M."/>
            <person name="Aroh O."/>
            <person name="Sun Y."/>
            <person name="Lan Y."/>
            <person name="Juniper S.K."/>
            <person name="Young C.R."/>
            <person name="Angers B."/>
            <person name="Qian P.Y."/>
        </authorList>
    </citation>
    <scope>NUCLEOTIDE SEQUENCE</scope>
    <source>
        <strain evidence="3">P08H-3</strain>
    </source>
</reference>
<dbReference type="InterPro" id="IPR026175">
    <property type="entry name" value="MIPOL1"/>
</dbReference>
<keyword evidence="2" id="KW-0472">Membrane</keyword>
<evidence type="ECO:0000256" key="1">
    <source>
        <dbReference type="SAM" id="Coils"/>
    </source>
</evidence>
<dbReference type="AlphaFoldDB" id="A0AAD9JUI2"/>
<dbReference type="PANTHER" id="PTHR22089">
    <property type="entry name" value="MIRROR-IMAGE POLYDACTYLY GENE 1 PROTEIN"/>
    <property type="match status" value="1"/>
</dbReference>
<dbReference type="PANTHER" id="PTHR22089:SF2">
    <property type="entry name" value="MIRROR-IMAGE POLYDACTYLY GENE 1 PROTEIN"/>
    <property type="match status" value="1"/>
</dbReference>
<protein>
    <submittedName>
        <fullName evidence="3">Uncharacterized protein</fullName>
    </submittedName>
</protein>
<keyword evidence="2" id="KW-1133">Transmembrane helix</keyword>